<evidence type="ECO:0000313" key="10">
    <source>
        <dbReference type="Proteomes" id="UP000887575"/>
    </source>
</evidence>
<keyword evidence="10" id="KW-1185">Reference proteome</keyword>
<dbReference type="PROSITE" id="PS00028">
    <property type="entry name" value="ZINC_FINGER_C2H2_1"/>
    <property type="match status" value="3"/>
</dbReference>
<feature type="compositionally biased region" description="Low complexity" evidence="8">
    <location>
        <begin position="59"/>
        <end position="102"/>
    </location>
</feature>
<feature type="compositionally biased region" description="Basic residues" evidence="8">
    <location>
        <begin position="403"/>
        <end position="415"/>
    </location>
</feature>
<keyword evidence="3" id="KW-0677">Repeat</keyword>
<evidence type="ECO:0000313" key="11">
    <source>
        <dbReference type="WBParaSite" id="MBELARI_LOCUS13562"/>
    </source>
</evidence>
<dbReference type="GO" id="GO:0008270">
    <property type="term" value="F:zinc ion binding"/>
    <property type="evidence" value="ECO:0007669"/>
    <property type="project" value="UniProtKB-KW"/>
</dbReference>
<organism evidence="10 11">
    <name type="scientific">Mesorhabditis belari</name>
    <dbReference type="NCBI Taxonomy" id="2138241"/>
    <lineage>
        <taxon>Eukaryota</taxon>
        <taxon>Metazoa</taxon>
        <taxon>Ecdysozoa</taxon>
        <taxon>Nematoda</taxon>
        <taxon>Chromadorea</taxon>
        <taxon>Rhabditida</taxon>
        <taxon>Rhabditina</taxon>
        <taxon>Rhabditomorpha</taxon>
        <taxon>Rhabditoidea</taxon>
        <taxon>Rhabditidae</taxon>
        <taxon>Mesorhabditinae</taxon>
        <taxon>Mesorhabditis</taxon>
    </lineage>
</organism>
<dbReference type="GO" id="GO:0000978">
    <property type="term" value="F:RNA polymerase II cis-regulatory region sequence-specific DNA binding"/>
    <property type="evidence" value="ECO:0007669"/>
    <property type="project" value="TreeGrafter"/>
</dbReference>
<dbReference type="PANTHER" id="PTHR45718:SF4">
    <property type="entry name" value="TRANSCRIPTIONAL ACTIVATOR CUBITUS INTERRUPTUS"/>
    <property type="match status" value="1"/>
</dbReference>
<dbReference type="InterPro" id="IPR013087">
    <property type="entry name" value="Znf_C2H2_type"/>
</dbReference>
<evidence type="ECO:0000256" key="2">
    <source>
        <dbReference type="ARBA" id="ARBA00022723"/>
    </source>
</evidence>
<feature type="domain" description="C2H2-type" evidence="9">
    <location>
        <begin position="540"/>
        <end position="565"/>
    </location>
</feature>
<evidence type="ECO:0000256" key="4">
    <source>
        <dbReference type="ARBA" id="ARBA00022771"/>
    </source>
</evidence>
<accession>A0AAF3EHT5</accession>
<feature type="region of interest" description="Disordered" evidence="8">
    <location>
        <begin position="43"/>
        <end position="115"/>
    </location>
</feature>
<feature type="compositionally biased region" description="Basic residues" evidence="8">
    <location>
        <begin position="620"/>
        <end position="643"/>
    </location>
</feature>
<reference evidence="11" key="1">
    <citation type="submission" date="2024-02" db="UniProtKB">
        <authorList>
            <consortium name="WormBaseParasite"/>
        </authorList>
    </citation>
    <scope>IDENTIFICATION</scope>
</reference>
<protein>
    <recommendedName>
        <fullName evidence="9">C2H2-type domain-containing protein</fullName>
    </recommendedName>
</protein>
<keyword evidence="4 7" id="KW-0863">Zinc-finger</keyword>
<feature type="compositionally biased region" description="Low complexity" evidence="8">
    <location>
        <begin position="315"/>
        <end position="338"/>
    </location>
</feature>
<dbReference type="GO" id="GO:0005634">
    <property type="term" value="C:nucleus"/>
    <property type="evidence" value="ECO:0007669"/>
    <property type="project" value="UniProtKB-SubCell"/>
</dbReference>
<proteinExistence type="predicted"/>
<name>A0AAF3EHT5_9BILA</name>
<dbReference type="WBParaSite" id="MBELARI_LOCUS13562">
    <property type="protein sequence ID" value="MBELARI_LOCUS13562"/>
    <property type="gene ID" value="MBELARI_LOCUS13562"/>
</dbReference>
<evidence type="ECO:0000256" key="6">
    <source>
        <dbReference type="ARBA" id="ARBA00023242"/>
    </source>
</evidence>
<dbReference type="SMART" id="SM00355">
    <property type="entry name" value="ZnF_C2H2"/>
    <property type="match status" value="3"/>
</dbReference>
<dbReference type="InterPro" id="IPR036236">
    <property type="entry name" value="Znf_C2H2_sf"/>
</dbReference>
<dbReference type="SUPFAM" id="SSF57667">
    <property type="entry name" value="beta-beta-alpha zinc fingers"/>
    <property type="match status" value="2"/>
</dbReference>
<keyword evidence="5" id="KW-0862">Zinc</keyword>
<dbReference type="SUPFAM" id="SSF81995">
    <property type="entry name" value="beta-sandwich domain of Sec23/24"/>
    <property type="match status" value="1"/>
</dbReference>
<dbReference type="FunFam" id="3.30.160.60:FF:000038">
    <property type="entry name" value="Zinc finger protein 624"/>
    <property type="match status" value="1"/>
</dbReference>
<feature type="region of interest" description="Disordered" evidence="8">
    <location>
        <begin position="382"/>
        <end position="430"/>
    </location>
</feature>
<dbReference type="AlphaFoldDB" id="A0AAF3EHT5"/>
<dbReference type="GO" id="GO:0000981">
    <property type="term" value="F:DNA-binding transcription factor activity, RNA polymerase II-specific"/>
    <property type="evidence" value="ECO:0007669"/>
    <property type="project" value="TreeGrafter"/>
</dbReference>
<dbReference type="Pfam" id="PF00096">
    <property type="entry name" value="zf-C2H2"/>
    <property type="match status" value="1"/>
</dbReference>
<keyword evidence="2" id="KW-0479">Metal-binding</keyword>
<evidence type="ECO:0000256" key="3">
    <source>
        <dbReference type="ARBA" id="ARBA00022737"/>
    </source>
</evidence>
<dbReference type="Proteomes" id="UP000887575">
    <property type="component" value="Unassembled WGS sequence"/>
</dbReference>
<feature type="region of interest" description="Disordered" evidence="8">
    <location>
        <begin position="620"/>
        <end position="650"/>
    </location>
</feature>
<feature type="compositionally biased region" description="Acidic residues" evidence="8">
    <location>
        <begin position="418"/>
        <end position="430"/>
    </location>
</feature>
<feature type="region of interest" description="Disordered" evidence="8">
    <location>
        <begin position="312"/>
        <end position="351"/>
    </location>
</feature>
<feature type="domain" description="C2H2-type" evidence="9">
    <location>
        <begin position="439"/>
        <end position="469"/>
    </location>
</feature>
<evidence type="ECO:0000256" key="5">
    <source>
        <dbReference type="ARBA" id="ARBA00022833"/>
    </source>
</evidence>
<evidence type="ECO:0000259" key="9">
    <source>
        <dbReference type="PROSITE" id="PS50157"/>
    </source>
</evidence>
<dbReference type="Gene3D" id="3.30.160.60">
    <property type="entry name" value="Classic Zinc Finger"/>
    <property type="match status" value="3"/>
</dbReference>
<evidence type="ECO:0000256" key="7">
    <source>
        <dbReference type="PROSITE-ProRule" id="PRU00042"/>
    </source>
</evidence>
<evidence type="ECO:0000256" key="8">
    <source>
        <dbReference type="SAM" id="MobiDB-lite"/>
    </source>
</evidence>
<dbReference type="PROSITE" id="PS50157">
    <property type="entry name" value="ZINC_FINGER_C2H2_2"/>
    <property type="match status" value="3"/>
</dbReference>
<sequence length="700" mass="78125">MQQPSTVDFKPVDYSALAQQTFGTCDFDMPSDNDYEWTPFNGVSIGGGGGKKRGECKNSRGSGRGALLGLSQSVLGPSHQAQQQTTQEQHYHQQTHQSQQHQPGHPTAHQPTTSQAAAMLSQQLMQLHPAALSGLSAAQLAAMHQHKALQAQAQAKEQAQAQAQAVAAQQAGLAAAAAAHAQPQMSQMSFAQHLVTAQQHPYHETVVSVAPSSSQTGDHPYLTWPIQQPAINMPFFDMHAYKHVNLDVSPSENSQGQDLPLNDVSTLRFFFNLGIQQSRVVLLNQHLNQHLSSTSQGSNFGALLGLSQSVLGPSHQAQQQTTQEQHYHQQTHQSQQHQPGHPTAHQPTTSQAAAMLSQQLMQLHPAALSGLSAAQLAAMHQHKALQAGRSRKRDLPKVDDRLHKKNGTRVKKRRERTPEEDPESSAEPDTVDIESMEEFVCKWATCGKEFTTKQPFYDHVETIHVNPSIEHICEWEDCERKKKPFEANHMNTVAPRVLKITNYFTPAKKPYKCTECGQAFSNSSDRAKHQNRTHSDEKPYLCDYQGCPKAYTDPSSLGTHIKSTHGDDVFKTLRQRNLDEYGGRWPKTSKKANCVSTETSRKLILSNARWMRKMQVIVKRRGKEQKGQKGKKAGRAKGKKRKGSTTLAPFHHPTMTMKYLIHEQSKIKERIHLLYHHVYSIEASRPLWSQFQLEEAAILC</sequence>
<evidence type="ECO:0000256" key="1">
    <source>
        <dbReference type="ARBA" id="ARBA00004123"/>
    </source>
</evidence>
<keyword evidence="6" id="KW-0539">Nucleus</keyword>
<comment type="subcellular location">
    <subcellularLocation>
        <location evidence="1">Nucleus</location>
    </subcellularLocation>
</comment>
<dbReference type="PANTHER" id="PTHR45718">
    <property type="entry name" value="TRANSCRIPTIONAL ACTIVATOR CUBITUS INTERRUPTUS"/>
    <property type="match status" value="1"/>
</dbReference>
<feature type="domain" description="C2H2-type" evidence="9">
    <location>
        <begin position="511"/>
        <end position="539"/>
    </location>
</feature>
<dbReference type="InterPro" id="IPR043359">
    <property type="entry name" value="GLI-like"/>
</dbReference>
<feature type="compositionally biased region" description="Basic and acidic residues" evidence="8">
    <location>
        <begin position="393"/>
        <end position="402"/>
    </location>
</feature>